<name>A0A7X0MT41_9HYPH</name>
<comment type="caution">
    <text evidence="2">The sequence shown here is derived from an EMBL/GenBank/DDBJ whole genome shotgun (WGS) entry which is preliminary data.</text>
</comment>
<evidence type="ECO:0000256" key="1">
    <source>
        <dbReference type="SAM" id="MobiDB-lite"/>
    </source>
</evidence>
<dbReference type="EMBL" id="JACHBU010000002">
    <property type="protein sequence ID" value="MBB6508113.1"/>
    <property type="molecule type" value="Genomic_DNA"/>
</dbReference>
<keyword evidence="3" id="KW-1185">Reference proteome</keyword>
<sequence>MPNRDPLPIPGVETPRGPVGTGGVPDRTQEKPPLTPTQDPGDTKNPQDPTLEPALMPTGDPAGAA</sequence>
<feature type="region of interest" description="Disordered" evidence="1">
    <location>
        <begin position="1"/>
        <end position="65"/>
    </location>
</feature>
<accession>A0A7X0MT41</accession>
<organism evidence="2 3">
    <name type="scientific">Rhizobium soli</name>
    <dbReference type="NCBI Taxonomy" id="424798"/>
    <lineage>
        <taxon>Bacteria</taxon>
        <taxon>Pseudomonadati</taxon>
        <taxon>Pseudomonadota</taxon>
        <taxon>Alphaproteobacteria</taxon>
        <taxon>Hyphomicrobiales</taxon>
        <taxon>Rhizobiaceae</taxon>
        <taxon>Rhizobium/Agrobacterium group</taxon>
        <taxon>Rhizobium</taxon>
    </lineage>
</organism>
<reference evidence="2 3" key="1">
    <citation type="submission" date="2020-08" db="EMBL/GenBank/DDBJ databases">
        <title>The Agave Microbiome: Exploring the role of microbial communities in plant adaptations to desert environments.</title>
        <authorList>
            <person name="Partida-Martinez L.P."/>
        </authorList>
    </citation>
    <scope>NUCLEOTIDE SEQUENCE [LARGE SCALE GENOMIC DNA]</scope>
    <source>
        <strain evidence="2 3">AS3.12</strain>
    </source>
</reference>
<evidence type="ECO:0000313" key="2">
    <source>
        <dbReference type="EMBL" id="MBB6508113.1"/>
    </source>
</evidence>
<gene>
    <name evidence="2" type="ORF">F4695_001445</name>
</gene>
<evidence type="ECO:0000313" key="3">
    <source>
        <dbReference type="Proteomes" id="UP000585437"/>
    </source>
</evidence>
<dbReference type="AlphaFoldDB" id="A0A7X0MT41"/>
<feature type="compositionally biased region" description="Polar residues" evidence="1">
    <location>
        <begin position="36"/>
        <end position="48"/>
    </location>
</feature>
<protein>
    <submittedName>
        <fullName evidence="2">Uncharacterized protein</fullName>
    </submittedName>
</protein>
<proteinExistence type="predicted"/>
<dbReference type="RefSeq" id="WP_184654263.1">
    <property type="nucleotide sequence ID" value="NZ_JACHBU010000002.1"/>
</dbReference>
<dbReference type="Proteomes" id="UP000585437">
    <property type="component" value="Unassembled WGS sequence"/>
</dbReference>